<evidence type="ECO:0000256" key="5">
    <source>
        <dbReference type="ARBA" id="ARBA00023136"/>
    </source>
</evidence>
<dbReference type="EMBL" id="JAUSVK010000001">
    <property type="protein sequence ID" value="MDQ0390962.1"/>
    <property type="molecule type" value="Genomic_DNA"/>
</dbReference>
<feature type="domain" description="Flotillin C-terminal" evidence="10">
    <location>
        <begin position="572"/>
        <end position="688"/>
    </location>
</feature>
<evidence type="ECO:0000256" key="4">
    <source>
        <dbReference type="ARBA" id="ARBA00022475"/>
    </source>
</evidence>
<evidence type="ECO:0000313" key="12">
    <source>
        <dbReference type="Proteomes" id="UP001237448"/>
    </source>
</evidence>
<sequence>MAAQVVGNFILWLIILAILVVVAVYVLRWLYRRSTKETAFVRTGFMGEKVVVNGGAFVIPVLHEITAVNMNVLRIEVRRENQMAVITKNRMRVDIIAEFFVRVGASRELVAAAAQTLGRRTLQPDGLRELLEGKFAGSLRTVAAQMTLEEMHERRNDFASQVRQLASESLASNGLELESVALVDLDQTSLEFFDPSNAFDAEGLTQLTESIETRRRMRNEIEQRTLVDIRNQNLDTQRRVLEIDRESEYARLEQEREVEIRRATQRSELVRERAVRDQEAEQAQLISREVVEKARLAQERSITEERIRTEEDAQQREIARRRSLDEAELKTRELTAREQIALEAELDRARIGREQGQSELEIQRRKALELSELDRQIALAARALDLTRAETEKRRGEIVSAQETEAERIAQERILDEMRLARERELEALQIAKRQAFEQAEIASAQEIEQARIATERGVAEARLVKDRELRQLAVEYDFKVEAAEIQKAIDLARKSQERSSAIAASEAVRAKAIEAEEQAFTAREREIAERRKLTDLIGAQREAERDALRVVSAADAEMKAARSRAEAQKIQATALAESEKIQALAAAARYEVDAAGHRQLNEAENLLSQDARSGRLRLKLLDRIEGIVRESVRPMEKIDGIKILHVDGMNGNGPGSRRNVTDEVIDSALRYRVQAPMIDNLMKEIGIEGGSLGKMTDVLRDAKDIANLTREGKGGADKGGQPAGARNDDDRDDDNDH</sequence>
<keyword evidence="12" id="KW-1185">Reference proteome</keyword>
<gene>
    <name evidence="11" type="ORF">J3R73_000754</name>
</gene>
<dbReference type="InterPro" id="IPR001107">
    <property type="entry name" value="Band_7"/>
</dbReference>
<feature type="coiled-coil region" evidence="6">
    <location>
        <begin position="415"/>
        <end position="446"/>
    </location>
</feature>
<comment type="subcellular location">
    <subcellularLocation>
        <location evidence="2">Cell membrane</location>
    </subcellularLocation>
    <subcellularLocation>
        <location evidence="1">Membrane</location>
        <topology evidence="1">Single-pass membrane protein</topology>
    </subcellularLocation>
</comment>
<dbReference type="Proteomes" id="UP001237448">
    <property type="component" value="Unassembled WGS sequence"/>
</dbReference>
<dbReference type="SUPFAM" id="SSF117892">
    <property type="entry name" value="Band 7/SPFH domain"/>
    <property type="match status" value="1"/>
</dbReference>
<feature type="domain" description="Band 7" evidence="9">
    <location>
        <begin position="49"/>
        <end position="186"/>
    </location>
</feature>
<protein>
    <submittedName>
        <fullName evidence="11">Membrane protein YqiK</fullName>
    </submittedName>
</protein>
<dbReference type="InterPro" id="IPR031905">
    <property type="entry name" value="Flotillin_C"/>
</dbReference>
<dbReference type="RefSeq" id="WP_307422543.1">
    <property type="nucleotide sequence ID" value="NZ_JAUSVK010000001.1"/>
</dbReference>
<dbReference type="PANTHER" id="PTHR13806:SF31">
    <property type="entry name" value="FLOTILLIN-LIKE PROTEIN 1-RELATED"/>
    <property type="match status" value="1"/>
</dbReference>
<evidence type="ECO:0000256" key="7">
    <source>
        <dbReference type="SAM" id="MobiDB-lite"/>
    </source>
</evidence>
<accession>A0ABU0F9C4</accession>
<keyword evidence="8" id="KW-1133">Transmembrane helix</keyword>
<evidence type="ECO:0000259" key="10">
    <source>
        <dbReference type="Pfam" id="PF15975"/>
    </source>
</evidence>
<evidence type="ECO:0000256" key="6">
    <source>
        <dbReference type="SAM" id="Coils"/>
    </source>
</evidence>
<keyword evidence="4" id="KW-1003">Cell membrane</keyword>
<keyword evidence="5 8" id="KW-0472">Membrane</keyword>
<comment type="caution">
    <text evidence="11">The sequence shown here is derived from an EMBL/GenBank/DDBJ whole genome shotgun (WGS) entry which is preliminary data.</text>
</comment>
<dbReference type="Gene3D" id="3.30.479.30">
    <property type="entry name" value="Band 7 domain"/>
    <property type="match status" value="1"/>
</dbReference>
<dbReference type="InterPro" id="IPR036013">
    <property type="entry name" value="Band_7/SPFH_dom_sf"/>
</dbReference>
<evidence type="ECO:0000313" key="11">
    <source>
        <dbReference type="EMBL" id="MDQ0390962.1"/>
    </source>
</evidence>
<dbReference type="Pfam" id="PF15975">
    <property type="entry name" value="Flot"/>
    <property type="match status" value="1"/>
</dbReference>
<name>A0ABU0F9C4_9HYPH</name>
<feature type="region of interest" description="Disordered" evidence="7">
    <location>
        <begin position="708"/>
        <end position="738"/>
    </location>
</feature>
<evidence type="ECO:0000256" key="3">
    <source>
        <dbReference type="ARBA" id="ARBA00007161"/>
    </source>
</evidence>
<evidence type="ECO:0000256" key="1">
    <source>
        <dbReference type="ARBA" id="ARBA00004167"/>
    </source>
</evidence>
<dbReference type="Pfam" id="PF01145">
    <property type="entry name" value="Band_7"/>
    <property type="match status" value="1"/>
</dbReference>
<feature type="compositionally biased region" description="Basic and acidic residues" evidence="7">
    <location>
        <begin position="708"/>
        <end position="717"/>
    </location>
</feature>
<keyword evidence="8" id="KW-0812">Transmembrane</keyword>
<reference evidence="11 12" key="1">
    <citation type="submission" date="2023-07" db="EMBL/GenBank/DDBJ databases">
        <title>Genomic Encyclopedia of Type Strains, Phase IV (KMG-IV): sequencing the most valuable type-strain genomes for metagenomic binning, comparative biology and taxonomic classification.</title>
        <authorList>
            <person name="Goeker M."/>
        </authorList>
    </citation>
    <scope>NUCLEOTIDE SEQUENCE [LARGE SCALE GENOMIC DNA]</scope>
    <source>
        <strain evidence="11 12">DSM 5896</strain>
    </source>
</reference>
<proteinExistence type="inferred from homology"/>
<evidence type="ECO:0000256" key="2">
    <source>
        <dbReference type="ARBA" id="ARBA00004236"/>
    </source>
</evidence>
<dbReference type="CDD" id="cd03399">
    <property type="entry name" value="SPFH_flotillin"/>
    <property type="match status" value="1"/>
</dbReference>
<evidence type="ECO:0000256" key="8">
    <source>
        <dbReference type="SAM" id="Phobius"/>
    </source>
</evidence>
<keyword evidence="6" id="KW-0175">Coiled coil</keyword>
<evidence type="ECO:0000259" key="9">
    <source>
        <dbReference type="Pfam" id="PF01145"/>
    </source>
</evidence>
<comment type="similarity">
    <text evidence="3">Belongs to the band 7/mec-2 family. Flotillin subfamily.</text>
</comment>
<organism evidence="11 12">
    <name type="scientific">Labrys monachus</name>
    <dbReference type="NCBI Taxonomy" id="217067"/>
    <lineage>
        <taxon>Bacteria</taxon>
        <taxon>Pseudomonadati</taxon>
        <taxon>Pseudomonadota</taxon>
        <taxon>Alphaproteobacteria</taxon>
        <taxon>Hyphomicrobiales</taxon>
        <taxon>Xanthobacteraceae</taxon>
        <taxon>Labrys</taxon>
    </lineage>
</organism>
<dbReference type="InterPro" id="IPR027705">
    <property type="entry name" value="Flotillin_fam"/>
</dbReference>
<feature type="transmembrane region" description="Helical" evidence="8">
    <location>
        <begin position="6"/>
        <end position="27"/>
    </location>
</feature>
<dbReference type="PANTHER" id="PTHR13806">
    <property type="entry name" value="FLOTILLIN-RELATED"/>
    <property type="match status" value="1"/>
</dbReference>